<evidence type="ECO:0000256" key="1">
    <source>
        <dbReference type="ARBA" id="ARBA00005791"/>
    </source>
</evidence>
<sequence length="221" mass="23563">MEPTRRSYLAALSGAVALGSTAGCLGGSGGNSALPDGCDVGTLDSVSSLPRPALGPSDASVTVDVFEDFTCPHCQTFTQSVYPKIKSNYVDPGEIRYRFFDFPIPVSDWSWFAASAARAVQDRSDAETFFAFAKGVYENQDRLADEGYQVVHDLADDLGVDGCAVAGAANQEPYRPVVESDRELGRERGVPGTPAVYVDGELLDTYGWDGIQSAIDSRLDG</sequence>
<comment type="similarity">
    <text evidence="2">Belongs to the glutaredoxin family.</text>
</comment>
<evidence type="ECO:0000256" key="5">
    <source>
        <dbReference type="ARBA" id="ARBA00023002"/>
    </source>
</evidence>
<keyword evidence="3" id="KW-0732">Signal</keyword>
<reference evidence="9 10" key="1">
    <citation type="submission" date="2024-08" db="EMBL/GenBank/DDBJ databases">
        <title>Halobellus sp. MBLA0158 whole genome sequence.</title>
        <authorList>
            <person name="Hwang C.Y."/>
            <person name="Cho E.-S."/>
            <person name="Seo M.-J."/>
        </authorList>
    </citation>
    <scope>NUCLEOTIDE SEQUENCE [LARGE SCALE GENOMIC DNA]</scope>
    <source>
        <strain evidence="9 10">MBLA0158</strain>
    </source>
</reference>
<organism evidence="9 10">
    <name type="scientific">Halobellus rubicundus</name>
    <dbReference type="NCBI Taxonomy" id="2996466"/>
    <lineage>
        <taxon>Archaea</taxon>
        <taxon>Methanobacteriati</taxon>
        <taxon>Methanobacteriota</taxon>
        <taxon>Stenosarchaea group</taxon>
        <taxon>Halobacteria</taxon>
        <taxon>Halobacteriales</taxon>
        <taxon>Haloferacaceae</taxon>
        <taxon>Halobellus</taxon>
    </lineage>
</organism>
<gene>
    <name evidence="9" type="ORF">OS889_08445</name>
</gene>
<evidence type="ECO:0000256" key="4">
    <source>
        <dbReference type="ARBA" id="ARBA00022982"/>
    </source>
</evidence>
<keyword evidence="5" id="KW-0560">Oxidoreductase</keyword>
<evidence type="ECO:0000313" key="10">
    <source>
        <dbReference type="Proteomes" id="UP001570511"/>
    </source>
</evidence>
<keyword evidence="6" id="KW-1015">Disulfide bond</keyword>
<evidence type="ECO:0000256" key="2">
    <source>
        <dbReference type="ARBA" id="ARBA00007787"/>
    </source>
</evidence>
<evidence type="ECO:0000313" key="9">
    <source>
        <dbReference type="EMBL" id="MFA1611031.1"/>
    </source>
</evidence>
<dbReference type="PANTHER" id="PTHR13887">
    <property type="entry name" value="GLUTATHIONE S-TRANSFERASE KAPPA"/>
    <property type="match status" value="1"/>
</dbReference>
<dbReference type="InterPro" id="IPR036249">
    <property type="entry name" value="Thioredoxin-like_sf"/>
</dbReference>
<dbReference type="Pfam" id="PF13462">
    <property type="entry name" value="Thioredoxin_4"/>
    <property type="match status" value="1"/>
</dbReference>
<dbReference type="GO" id="GO:0016491">
    <property type="term" value="F:oxidoreductase activity"/>
    <property type="evidence" value="ECO:0007669"/>
    <property type="project" value="UniProtKB-KW"/>
</dbReference>
<dbReference type="InterPro" id="IPR012336">
    <property type="entry name" value="Thioredoxin-like_fold"/>
</dbReference>
<dbReference type="EMBL" id="JBGNYA010000001">
    <property type="protein sequence ID" value="MFA1611031.1"/>
    <property type="molecule type" value="Genomic_DNA"/>
</dbReference>
<protein>
    <submittedName>
        <fullName evidence="9">DsbA family protein</fullName>
    </submittedName>
</protein>
<dbReference type="Proteomes" id="UP001570511">
    <property type="component" value="Unassembled WGS sequence"/>
</dbReference>
<keyword evidence="7" id="KW-0676">Redox-active center</keyword>
<dbReference type="PANTHER" id="PTHR13887:SF14">
    <property type="entry name" value="DISULFIDE BOND FORMATION PROTEIN D"/>
    <property type="match status" value="1"/>
</dbReference>
<proteinExistence type="inferred from homology"/>
<dbReference type="PROSITE" id="PS51257">
    <property type="entry name" value="PROKAR_LIPOPROTEIN"/>
    <property type="match status" value="1"/>
</dbReference>
<dbReference type="AlphaFoldDB" id="A0ABD5MBW9"/>
<comment type="caution">
    <text evidence="9">The sequence shown here is derived from an EMBL/GenBank/DDBJ whole genome shotgun (WGS) entry which is preliminary data.</text>
</comment>
<name>A0ABD5MBW9_9EURY</name>
<dbReference type="SUPFAM" id="SSF52833">
    <property type="entry name" value="Thioredoxin-like"/>
    <property type="match status" value="1"/>
</dbReference>
<accession>A0ABD5MBW9</accession>
<comment type="similarity">
    <text evidence="1">Belongs to the thioredoxin family. DsbA subfamily.</text>
</comment>
<evidence type="ECO:0000256" key="3">
    <source>
        <dbReference type="ARBA" id="ARBA00022729"/>
    </source>
</evidence>
<feature type="domain" description="Thioredoxin-like fold" evidence="8">
    <location>
        <begin position="51"/>
        <end position="216"/>
    </location>
</feature>
<dbReference type="Gene3D" id="3.40.30.10">
    <property type="entry name" value="Glutaredoxin"/>
    <property type="match status" value="1"/>
</dbReference>
<keyword evidence="10" id="KW-1185">Reference proteome</keyword>
<dbReference type="RefSeq" id="WP_372389003.1">
    <property type="nucleotide sequence ID" value="NZ_JBGNYA010000001.1"/>
</dbReference>
<evidence type="ECO:0000259" key="8">
    <source>
        <dbReference type="Pfam" id="PF13462"/>
    </source>
</evidence>
<evidence type="ECO:0000256" key="7">
    <source>
        <dbReference type="ARBA" id="ARBA00023284"/>
    </source>
</evidence>
<keyword evidence="4" id="KW-0249">Electron transport</keyword>
<evidence type="ECO:0000256" key="6">
    <source>
        <dbReference type="ARBA" id="ARBA00023157"/>
    </source>
</evidence>
<keyword evidence="4" id="KW-0813">Transport</keyword>